<dbReference type="Proteomes" id="UP000275267">
    <property type="component" value="Unassembled WGS sequence"/>
</dbReference>
<dbReference type="OrthoDB" id="629677at2759"/>
<accession>A0A3L6Q7T1</accession>
<dbReference type="STRING" id="4540.A0A3L6Q7T1"/>
<dbReference type="EMBL" id="PQIB02000013">
    <property type="protein sequence ID" value="RLM74180.1"/>
    <property type="molecule type" value="Genomic_DNA"/>
</dbReference>
<gene>
    <name evidence="2" type="ORF">C2845_PM15G01140</name>
</gene>
<dbReference type="AlphaFoldDB" id="A0A3L6Q7T1"/>
<name>A0A3L6Q7T1_PANMI</name>
<reference evidence="3" key="1">
    <citation type="journal article" date="2019" name="Nat. Commun.">
        <title>The genome of broomcorn millet.</title>
        <authorList>
            <person name="Zou C."/>
            <person name="Miki D."/>
            <person name="Li D."/>
            <person name="Tang Q."/>
            <person name="Xiao L."/>
            <person name="Rajput S."/>
            <person name="Deng P."/>
            <person name="Jia W."/>
            <person name="Huang R."/>
            <person name="Zhang M."/>
            <person name="Sun Y."/>
            <person name="Hu J."/>
            <person name="Fu X."/>
            <person name="Schnable P.S."/>
            <person name="Li F."/>
            <person name="Zhang H."/>
            <person name="Feng B."/>
            <person name="Zhu X."/>
            <person name="Liu R."/>
            <person name="Schnable J.C."/>
            <person name="Zhu J.-K."/>
            <person name="Zhang H."/>
        </authorList>
    </citation>
    <scope>NUCLEOTIDE SEQUENCE [LARGE SCALE GENOMIC DNA]</scope>
</reference>
<evidence type="ECO:0000313" key="2">
    <source>
        <dbReference type="EMBL" id="RLM74180.1"/>
    </source>
</evidence>
<comment type="caution">
    <text evidence="2">The sequence shown here is derived from an EMBL/GenBank/DDBJ whole genome shotgun (WGS) entry which is preliminary data.</text>
</comment>
<protein>
    <submittedName>
        <fullName evidence="2">Uncharacterized protein</fullName>
    </submittedName>
</protein>
<keyword evidence="3" id="KW-1185">Reference proteome</keyword>
<organism evidence="2 3">
    <name type="scientific">Panicum miliaceum</name>
    <name type="common">Proso millet</name>
    <name type="synonym">Broomcorn millet</name>
    <dbReference type="NCBI Taxonomy" id="4540"/>
    <lineage>
        <taxon>Eukaryota</taxon>
        <taxon>Viridiplantae</taxon>
        <taxon>Streptophyta</taxon>
        <taxon>Embryophyta</taxon>
        <taxon>Tracheophyta</taxon>
        <taxon>Spermatophyta</taxon>
        <taxon>Magnoliopsida</taxon>
        <taxon>Liliopsida</taxon>
        <taxon>Poales</taxon>
        <taxon>Poaceae</taxon>
        <taxon>PACMAD clade</taxon>
        <taxon>Panicoideae</taxon>
        <taxon>Panicodae</taxon>
        <taxon>Paniceae</taxon>
        <taxon>Panicinae</taxon>
        <taxon>Panicum</taxon>
        <taxon>Panicum sect. Panicum</taxon>
    </lineage>
</organism>
<feature type="region of interest" description="Disordered" evidence="1">
    <location>
        <begin position="1"/>
        <end position="38"/>
    </location>
</feature>
<evidence type="ECO:0000256" key="1">
    <source>
        <dbReference type="SAM" id="MobiDB-lite"/>
    </source>
</evidence>
<evidence type="ECO:0000313" key="3">
    <source>
        <dbReference type="Proteomes" id="UP000275267"/>
    </source>
</evidence>
<sequence length="86" mass="9373">MTGIKHTARRESGGEGSEPPQAGQGPWKEEEEVVQGGTGLDGDLRVYLQNLAAANDVQTYVHSNPFGQPFITDSDPHWDFYSQLGV</sequence>
<proteinExistence type="predicted"/>